<evidence type="ECO:0000256" key="5">
    <source>
        <dbReference type="ARBA" id="ARBA00023004"/>
    </source>
</evidence>
<comment type="similarity">
    <text evidence="1">Belongs to the cytochrome P450 family.</text>
</comment>
<dbReference type="Gene3D" id="1.10.630.10">
    <property type="entry name" value="Cytochrome P450"/>
    <property type="match status" value="1"/>
</dbReference>
<dbReference type="PANTHER" id="PTHR24291">
    <property type="entry name" value="CYTOCHROME P450 FAMILY 4"/>
    <property type="match status" value="1"/>
</dbReference>
<dbReference type="SUPFAM" id="SSF48264">
    <property type="entry name" value="Cytochrome P450"/>
    <property type="match status" value="1"/>
</dbReference>
<evidence type="ECO:0000256" key="4">
    <source>
        <dbReference type="ARBA" id="ARBA00023002"/>
    </source>
</evidence>
<dbReference type="AlphaFoldDB" id="A0A2T9Y176"/>
<protein>
    <recommendedName>
        <fullName evidence="9">Cytochrome P450</fullName>
    </recommendedName>
</protein>
<dbReference type="InterPro" id="IPR050196">
    <property type="entry name" value="Cytochrome_P450_Monoox"/>
</dbReference>
<keyword evidence="3" id="KW-0479">Metal-binding</keyword>
<reference evidence="7 8" key="1">
    <citation type="journal article" date="2018" name="MBio">
        <title>Comparative Genomics Reveals the Core Gene Toolbox for the Fungus-Insect Symbiosis.</title>
        <authorList>
            <person name="Wang Y."/>
            <person name="Stata M."/>
            <person name="Wang W."/>
            <person name="Stajich J.E."/>
            <person name="White M.M."/>
            <person name="Moncalvo J.M."/>
        </authorList>
    </citation>
    <scope>NUCLEOTIDE SEQUENCE [LARGE SCALE GENOMIC DNA]</scope>
    <source>
        <strain evidence="7 8">SWE-8-4</strain>
    </source>
</reference>
<keyword evidence="2" id="KW-0349">Heme</keyword>
<dbReference type="PANTHER" id="PTHR24291:SF50">
    <property type="entry name" value="BIFUNCTIONAL ALBAFLAVENONE MONOOXYGENASE_TERPENE SYNTHASE"/>
    <property type="match status" value="1"/>
</dbReference>
<comment type="caution">
    <text evidence="7">The sequence shown here is derived from an EMBL/GenBank/DDBJ whole genome shotgun (WGS) entry which is preliminary data.</text>
</comment>
<dbReference type="EMBL" id="MBFR01000724">
    <property type="protein sequence ID" value="PVU86106.1"/>
    <property type="molecule type" value="Genomic_DNA"/>
</dbReference>
<sequence>MDNNLVSNHHFLKEYLSFPSTLFNPYKGRDNVMKRGPTHNSSRYIKNISFYKTLGYFFSKIYMESIAKAESNDIEYLIKSYIKDRGVEISPSLIKIENLSEFLVETSFKNASIRTFGKKLALNSDFYKLLFLNADIQYFRFFNYFDFFIKLKVLISKWSFYFTIQKISSIVDSELNNHKFSNRKFHPPTCALDIIADHYDFFKYQTIEETCIDIYEVFLGIYSITPTRIHNILVDISTQPHLDSILVQEQLNIMKTHGESISLSAIEKMKYLDSVILESLLLSSPASFMHRQAEKNIFLSNGMKINKHSTISLNIFSKYHDPLVTSPNKRKFEPHKHLDSKTNLNQYAAVHMKIIVATIIRKYCIISDIKKIGHQHTGYSQVSTIAPLINQIYLEKRYAKHFI</sequence>
<organism evidence="7 8">
    <name type="scientific">Smittium simulii</name>
    <dbReference type="NCBI Taxonomy" id="133385"/>
    <lineage>
        <taxon>Eukaryota</taxon>
        <taxon>Fungi</taxon>
        <taxon>Fungi incertae sedis</taxon>
        <taxon>Zoopagomycota</taxon>
        <taxon>Kickxellomycotina</taxon>
        <taxon>Harpellomycetes</taxon>
        <taxon>Harpellales</taxon>
        <taxon>Legeriomycetaceae</taxon>
        <taxon>Smittium</taxon>
    </lineage>
</organism>
<dbReference type="GO" id="GO:0005506">
    <property type="term" value="F:iron ion binding"/>
    <property type="evidence" value="ECO:0007669"/>
    <property type="project" value="InterPro"/>
</dbReference>
<dbReference type="Pfam" id="PF00067">
    <property type="entry name" value="p450"/>
    <property type="match status" value="1"/>
</dbReference>
<dbReference type="InterPro" id="IPR036396">
    <property type="entry name" value="Cyt_P450_sf"/>
</dbReference>
<keyword evidence="5" id="KW-0408">Iron</keyword>
<dbReference type="GO" id="GO:0004497">
    <property type="term" value="F:monooxygenase activity"/>
    <property type="evidence" value="ECO:0007669"/>
    <property type="project" value="UniProtKB-KW"/>
</dbReference>
<gene>
    <name evidence="7" type="ORF">BB561_006811</name>
</gene>
<evidence type="ECO:0000256" key="6">
    <source>
        <dbReference type="ARBA" id="ARBA00023033"/>
    </source>
</evidence>
<dbReference type="GO" id="GO:0020037">
    <property type="term" value="F:heme binding"/>
    <property type="evidence" value="ECO:0007669"/>
    <property type="project" value="InterPro"/>
</dbReference>
<evidence type="ECO:0000256" key="3">
    <source>
        <dbReference type="ARBA" id="ARBA00022723"/>
    </source>
</evidence>
<keyword evidence="8" id="KW-1185">Reference proteome</keyword>
<evidence type="ECO:0000256" key="1">
    <source>
        <dbReference type="ARBA" id="ARBA00010617"/>
    </source>
</evidence>
<evidence type="ECO:0000256" key="2">
    <source>
        <dbReference type="ARBA" id="ARBA00022617"/>
    </source>
</evidence>
<accession>A0A2T9Y176</accession>
<proteinExistence type="inferred from homology"/>
<keyword evidence="6" id="KW-0503">Monooxygenase</keyword>
<evidence type="ECO:0008006" key="9">
    <source>
        <dbReference type="Google" id="ProtNLM"/>
    </source>
</evidence>
<dbReference type="OrthoDB" id="1844152at2759"/>
<dbReference type="InterPro" id="IPR001128">
    <property type="entry name" value="Cyt_P450"/>
</dbReference>
<evidence type="ECO:0000313" key="8">
    <source>
        <dbReference type="Proteomes" id="UP000245383"/>
    </source>
</evidence>
<dbReference type="Proteomes" id="UP000245383">
    <property type="component" value="Unassembled WGS sequence"/>
</dbReference>
<dbReference type="GO" id="GO:0016705">
    <property type="term" value="F:oxidoreductase activity, acting on paired donors, with incorporation or reduction of molecular oxygen"/>
    <property type="evidence" value="ECO:0007669"/>
    <property type="project" value="InterPro"/>
</dbReference>
<name>A0A2T9Y176_9FUNG</name>
<evidence type="ECO:0000313" key="7">
    <source>
        <dbReference type="EMBL" id="PVU86106.1"/>
    </source>
</evidence>
<dbReference type="STRING" id="133385.A0A2T9Y176"/>
<keyword evidence="4" id="KW-0560">Oxidoreductase</keyword>